<name>A0A4R6LP98_9FIRM</name>
<gene>
    <name evidence="1" type="ORF">DFR79_11918</name>
</gene>
<dbReference type="AlphaFoldDB" id="A0A4R6LP98"/>
<evidence type="ECO:0000313" key="1">
    <source>
        <dbReference type="EMBL" id="TDO84840.1"/>
    </source>
</evidence>
<reference evidence="1 2" key="1">
    <citation type="submission" date="2019-03" db="EMBL/GenBank/DDBJ databases">
        <title>Subsurface microbial communities from deep shales in Ohio and West Virginia, USA.</title>
        <authorList>
            <person name="Wrighton K."/>
        </authorList>
    </citation>
    <scope>NUCLEOTIDE SEQUENCE [LARGE SCALE GENOMIC DNA]</scope>
    <source>
        <strain evidence="1 2">MA284_T2</strain>
    </source>
</reference>
<dbReference type="Proteomes" id="UP000295064">
    <property type="component" value="Unassembled WGS sequence"/>
</dbReference>
<organism evidence="1 2">
    <name type="scientific">Halanaerobium saccharolyticum</name>
    <dbReference type="NCBI Taxonomy" id="43595"/>
    <lineage>
        <taxon>Bacteria</taxon>
        <taxon>Bacillati</taxon>
        <taxon>Bacillota</taxon>
        <taxon>Clostridia</taxon>
        <taxon>Halanaerobiales</taxon>
        <taxon>Halanaerobiaceae</taxon>
        <taxon>Halanaerobium</taxon>
    </lineage>
</organism>
<dbReference type="InterPro" id="IPR008991">
    <property type="entry name" value="Translation_prot_SH3-like_sf"/>
</dbReference>
<dbReference type="EMBL" id="SNWX01000019">
    <property type="protein sequence ID" value="TDO84840.1"/>
    <property type="molecule type" value="Genomic_DNA"/>
</dbReference>
<evidence type="ECO:0000313" key="2">
    <source>
        <dbReference type="Proteomes" id="UP000295064"/>
    </source>
</evidence>
<protein>
    <recommendedName>
        <fullName evidence="3">LSU ribosomal protein L14E</fullName>
    </recommendedName>
</protein>
<dbReference type="SUPFAM" id="SSF50104">
    <property type="entry name" value="Translation proteins SH3-like domain"/>
    <property type="match status" value="1"/>
</dbReference>
<sequence>MIVLDTAFKVGEIVKSTAGRDKDTYYLVIANESKNKIKVVDGVKRKFNNPKYKNSRHLESTGQIAAEFLRNLKNKKRVRSEDVRLILKDYLSKEEVK</sequence>
<proteinExistence type="predicted"/>
<evidence type="ECO:0008006" key="3">
    <source>
        <dbReference type="Google" id="ProtNLM"/>
    </source>
</evidence>
<comment type="caution">
    <text evidence="1">The sequence shown here is derived from an EMBL/GenBank/DDBJ whole genome shotgun (WGS) entry which is preliminary data.</text>
</comment>
<accession>A0A4R6LP98</accession>